<dbReference type="SUPFAM" id="SSF57302">
    <property type="entry name" value="Snake toxin-like"/>
    <property type="match status" value="1"/>
</dbReference>
<feature type="non-terminal residue" evidence="1">
    <location>
        <position position="56"/>
    </location>
</feature>
<accession>A0A6S7KH51</accession>
<name>A0A6S7KH51_PARCT</name>
<dbReference type="EMBL" id="CACRXK020032149">
    <property type="protein sequence ID" value="CAB4043348.1"/>
    <property type="molecule type" value="Genomic_DNA"/>
</dbReference>
<evidence type="ECO:0000313" key="1">
    <source>
        <dbReference type="EMBL" id="CAB4043348.1"/>
    </source>
</evidence>
<gene>
    <name evidence="1" type="ORF">PACLA_8A045184</name>
</gene>
<evidence type="ECO:0000313" key="2">
    <source>
        <dbReference type="Proteomes" id="UP001152795"/>
    </source>
</evidence>
<dbReference type="AlphaFoldDB" id="A0A6S7KH51"/>
<reference evidence="1" key="1">
    <citation type="submission" date="2020-04" db="EMBL/GenBank/DDBJ databases">
        <authorList>
            <person name="Alioto T."/>
            <person name="Alioto T."/>
            <person name="Gomez Garrido J."/>
        </authorList>
    </citation>
    <scope>NUCLEOTIDE SEQUENCE</scope>
    <source>
        <strain evidence="1">A484AB</strain>
    </source>
</reference>
<organism evidence="1 2">
    <name type="scientific">Paramuricea clavata</name>
    <name type="common">Red gorgonian</name>
    <name type="synonym">Violescent sea-whip</name>
    <dbReference type="NCBI Taxonomy" id="317549"/>
    <lineage>
        <taxon>Eukaryota</taxon>
        <taxon>Metazoa</taxon>
        <taxon>Cnidaria</taxon>
        <taxon>Anthozoa</taxon>
        <taxon>Octocorallia</taxon>
        <taxon>Malacalcyonacea</taxon>
        <taxon>Plexauridae</taxon>
        <taxon>Paramuricea</taxon>
    </lineage>
</organism>
<protein>
    <submittedName>
        <fullName evidence="1">Uncharacterized protein</fullName>
    </submittedName>
</protein>
<dbReference type="Proteomes" id="UP001152795">
    <property type="component" value="Unassembled WGS sequence"/>
</dbReference>
<sequence length="56" mass="6104">MPSVSMILLLSWNAIRIKEIGLAVAKDECSSKADCHTKLSVNFVCCKGDSCNSERT</sequence>
<dbReference type="InterPro" id="IPR045860">
    <property type="entry name" value="Snake_toxin-like_sf"/>
</dbReference>
<keyword evidence="2" id="KW-1185">Reference proteome</keyword>
<comment type="caution">
    <text evidence="1">The sequence shown here is derived from an EMBL/GenBank/DDBJ whole genome shotgun (WGS) entry which is preliminary data.</text>
</comment>
<proteinExistence type="predicted"/>